<protein>
    <submittedName>
        <fullName evidence="1">Uncharacterized protein</fullName>
    </submittedName>
</protein>
<evidence type="ECO:0000313" key="1">
    <source>
        <dbReference type="EnsemblPlants" id="OMERI10G12750.1"/>
    </source>
</evidence>
<proteinExistence type="predicted"/>
<dbReference type="HOGENOM" id="CLU_2350061_0_0_1"/>
<sequence length="103" mass="11752">MPVMELGILLIPLTLVFVPCRRIVLFLKRLQEFHRSITHPSFTSADMLSRFSSFNSMALMLKNHSIMQVATLPYMILSVAKLQCKKQLVASLASNPRLVDFRC</sequence>
<dbReference type="EnsemblPlants" id="OMERI10G12750.1">
    <property type="protein sequence ID" value="OMERI10G12750.1"/>
    <property type="gene ID" value="OMERI10G12750"/>
</dbReference>
<dbReference type="AlphaFoldDB" id="A0A0E0F032"/>
<dbReference type="eggNOG" id="ENOG502T0YT">
    <property type="taxonomic scope" value="Eukaryota"/>
</dbReference>
<dbReference type="Proteomes" id="UP000008021">
    <property type="component" value="Chromosome 10"/>
</dbReference>
<keyword evidence="2" id="KW-1185">Reference proteome</keyword>
<dbReference type="Gramene" id="OMERI10G12750.1">
    <property type="protein sequence ID" value="OMERI10G12750.1"/>
    <property type="gene ID" value="OMERI10G12750"/>
</dbReference>
<name>A0A0E0F032_9ORYZ</name>
<reference evidence="1" key="2">
    <citation type="submission" date="2018-05" db="EMBL/GenBank/DDBJ databases">
        <title>OmerRS3 (Oryza meridionalis Reference Sequence Version 3).</title>
        <authorList>
            <person name="Zhang J."/>
            <person name="Kudrna D."/>
            <person name="Lee S."/>
            <person name="Talag J."/>
            <person name="Welchert J."/>
            <person name="Wing R.A."/>
        </authorList>
    </citation>
    <scope>NUCLEOTIDE SEQUENCE [LARGE SCALE GENOMIC DNA]</scope>
    <source>
        <strain evidence="1">cv. OR44</strain>
    </source>
</reference>
<reference evidence="1" key="1">
    <citation type="submission" date="2015-04" db="UniProtKB">
        <authorList>
            <consortium name="EnsemblPlants"/>
        </authorList>
    </citation>
    <scope>IDENTIFICATION</scope>
</reference>
<accession>A0A0E0F032</accession>
<organism evidence="1">
    <name type="scientific">Oryza meridionalis</name>
    <dbReference type="NCBI Taxonomy" id="40149"/>
    <lineage>
        <taxon>Eukaryota</taxon>
        <taxon>Viridiplantae</taxon>
        <taxon>Streptophyta</taxon>
        <taxon>Embryophyta</taxon>
        <taxon>Tracheophyta</taxon>
        <taxon>Spermatophyta</taxon>
        <taxon>Magnoliopsida</taxon>
        <taxon>Liliopsida</taxon>
        <taxon>Poales</taxon>
        <taxon>Poaceae</taxon>
        <taxon>BOP clade</taxon>
        <taxon>Oryzoideae</taxon>
        <taxon>Oryzeae</taxon>
        <taxon>Oryzinae</taxon>
        <taxon>Oryza</taxon>
    </lineage>
</organism>
<evidence type="ECO:0000313" key="2">
    <source>
        <dbReference type="Proteomes" id="UP000008021"/>
    </source>
</evidence>